<dbReference type="Proteomes" id="UP000276133">
    <property type="component" value="Unassembled WGS sequence"/>
</dbReference>
<keyword evidence="2" id="KW-1185">Reference proteome</keyword>
<name>A0A3M7QA68_BRAPC</name>
<dbReference type="AlphaFoldDB" id="A0A3M7QA68"/>
<sequence length="63" mass="7435">MVTFPFKKKNFMIEKNNSTEFFINFPQNSVSCLLDPISKTPKLSPFKMDFFFFPDECTLGREN</sequence>
<organism evidence="1 2">
    <name type="scientific">Brachionus plicatilis</name>
    <name type="common">Marine rotifer</name>
    <name type="synonym">Brachionus muelleri</name>
    <dbReference type="NCBI Taxonomy" id="10195"/>
    <lineage>
        <taxon>Eukaryota</taxon>
        <taxon>Metazoa</taxon>
        <taxon>Spiralia</taxon>
        <taxon>Gnathifera</taxon>
        <taxon>Rotifera</taxon>
        <taxon>Eurotatoria</taxon>
        <taxon>Monogononta</taxon>
        <taxon>Pseudotrocha</taxon>
        <taxon>Ploima</taxon>
        <taxon>Brachionidae</taxon>
        <taxon>Brachionus</taxon>
    </lineage>
</organism>
<comment type="caution">
    <text evidence="1">The sequence shown here is derived from an EMBL/GenBank/DDBJ whole genome shotgun (WGS) entry which is preliminary data.</text>
</comment>
<accession>A0A3M7QA68</accession>
<protein>
    <submittedName>
        <fullName evidence="1">Uncharacterized protein</fullName>
    </submittedName>
</protein>
<proteinExistence type="predicted"/>
<reference evidence="1 2" key="1">
    <citation type="journal article" date="2018" name="Sci. Rep.">
        <title>Genomic signatures of local adaptation to the degree of environmental predictability in rotifers.</title>
        <authorList>
            <person name="Franch-Gras L."/>
            <person name="Hahn C."/>
            <person name="Garcia-Roger E.M."/>
            <person name="Carmona M.J."/>
            <person name="Serra M."/>
            <person name="Gomez A."/>
        </authorList>
    </citation>
    <scope>NUCLEOTIDE SEQUENCE [LARGE SCALE GENOMIC DNA]</scope>
    <source>
        <strain evidence="1">HYR1</strain>
    </source>
</reference>
<evidence type="ECO:0000313" key="1">
    <source>
        <dbReference type="EMBL" id="RNA08367.1"/>
    </source>
</evidence>
<gene>
    <name evidence="1" type="ORF">BpHYR1_005323</name>
</gene>
<dbReference type="EMBL" id="REGN01006771">
    <property type="protein sequence ID" value="RNA08367.1"/>
    <property type="molecule type" value="Genomic_DNA"/>
</dbReference>
<evidence type="ECO:0000313" key="2">
    <source>
        <dbReference type="Proteomes" id="UP000276133"/>
    </source>
</evidence>